<sequence length="92" mass="10227">MAARLHLKIDQVVEDALDAFIGAKGLTVDLLQLAETPVAGGARALDPVRRTVWLRSDQAEILRTCRLIFDVEASDLVRQAVEARFESYGFTR</sequence>
<comment type="caution">
    <text evidence="1">The sequence shown here is derived from an EMBL/GenBank/DDBJ whole genome shotgun (WGS) entry which is preliminary data.</text>
</comment>
<protein>
    <submittedName>
        <fullName evidence="1">Uncharacterized protein</fullName>
    </submittedName>
</protein>
<dbReference type="Proteomes" id="UP000612893">
    <property type="component" value="Unassembled WGS sequence"/>
</dbReference>
<gene>
    <name evidence="1" type="ORF">JF922_06645</name>
</gene>
<dbReference type="RefSeq" id="WP_338200208.1">
    <property type="nucleotide sequence ID" value="NZ_JAEKNR010000075.1"/>
</dbReference>
<dbReference type="AlphaFoldDB" id="A0A934JZF4"/>
<reference evidence="1" key="1">
    <citation type="submission" date="2020-10" db="EMBL/GenBank/DDBJ databases">
        <title>Ca. Dormibacterota MAGs.</title>
        <authorList>
            <person name="Montgomery K."/>
        </authorList>
    </citation>
    <scope>NUCLEOTIDE SEQUENCE [LARGE SCALE GENOMIC DNA]</scope>
    <source>
        <strain evidence="1">SC8812_S17_10</strain>
    </source>
</reference>
<name>A0A934JZF4_9BACT</name>
<keyword evidence="2" id="KW-1185">Reference proteome</keyword>
<evidence type="ECO:0000313" key="1">
    <source>
        <dbReference type="EMBL" id="MBJ7597747.1"/>
    </source>
</evidence>
<evidence type="ECO:0000313" key="2">
    <source>
        <dbReference type="Proteomes" id="UP000612893"/>
    </source>
</evidence>
<organism evidence="1 2">
    <name type="scientific">Candidatus Nephthysia bennettiae</name>
    <dbReference type="NCBI Taxonomy" id="3127016"/>
    <lineage>
        <taxon>Bacteria</taxon>
        <taxon>Bacillati</taxon>
        <taxon>Candidatus Dormiibacterota</taxon>
        <taxon>Candidatus Dormibacteria</taxon>
        <taxon>Candidatus Dormibacterales</taxon>
        <taxon>Candidatus Dormibacteraceae</taxon>
        <taxon>Candidatus Nephthysia</taxon>
    </lineage>
</organism>
<accession>A0A934JZF4</accession>
<proteinExistence type="predicted"/>
<dbReference type="EMBL" id="JAEKNR010000075">
    <property type="protein sequence ID" value="MBJ7597747.1"/>
    <property type="molecule type" value="Genomic_DNA"/>
</dbReference>